<evidence type="ECO:0000256" key="3">
    <source>
        <dbReference type="SAM" id="Coils"/>
    </source>
</evidence>
<keyword evidence="3" id="KW-0175">Coiled coil</keyword>
<accession>F2LV85</accession>
<gene>
    <name evidence="5" type="ordered locus">Hipma_0699</name>
</gene>
<dbReference type="PROSITE" id="PS50887">
    <property type="entry name" value="GGDEF"/>
    <property type="match status" value="1"/>
</dbReference>
<reference evidence="5 6" key="1">
    <citation type="journal article" date="2011" name="Stand. Genomic Sci.">
        <title>Complete genome sequence of the thermophilic sulfur-reducer Hippea maritima type strain (MH(2)).</title>
        <authorList>
            <person name="Huntemann M."/>
            <person name="Lu M."/>
            <person name="Nolan M."/>
            <person name="Lapidus A."/>
            <person name="Lucas S."/>
            <person name="Hammon N."/>
            <person name="Deshpande S."/>
            <person name="Cheng J.F."/>
            <person name="Tapia R."/>
            <person name="Han C."/>
            <person name="Goodwin L."/>
            <person name="Pitluck S."/>
            <person name="Liolios K."/>
            <person name="Pagani I."/>
            <person name="Ivanova N."/>
            <person name="Ovchinikova G."/>
            <person name="Pati A."/>
            <person name="Chen A."/>
            <person name="Palaniappan K."/>
            <person name="Land M."/>
            <person name="Hauser L."/>
            <person name="Jeffries C.D."/>
            <person name="Detter J.C."/>
            <person name="Brambilla E.M."/>
            <person name="Rohde M."/>
            <person name="Spring S."/>
            <person name="Goker M."/>
            <person name="Woyke T."/>
            <person name="Bristow J."/>
            <person name="Eisen J.A."/>
            <person name="Markowitz V."/>
            <person name="Hugenholtz P."/>
            <person name="Kyrpides N.C."/>
            <person name="Klenk H.P."/>
            <person name="Mavromatis K."/>
        </authorList>
    </citation>
    <scope>NUCLEOTIDE SEQUENCE [LARGE SCALE GENOMIC DNA]</scope>
    <source>
        <strain evidence="6">ATCC 700847 / DSM 10411 / MH2</strain>
    </source>
</reference>
<dbReference type="RefSeq" id="WP_013681710.1">
    <property type="nucleotide sequence ID" value="NC_015318.1"/>
</dbReference>
<dbReference type="STRING" id="760142.Hipma_0699"/>
<comment type="catalytic activity">
    <reaction evidence="2">
        <text>2 GTP = 3',3'-c-di-GMP + 2 diphosphate</text>
        <dbReference type="Rhea" id="RHEA:24898"/>
        <dbReference type="ChEBI" id="CHEBI:33019"/>
        <dbReference type="ChEBI" id="CHEBI:37565"/>
        <dbReference type="ChEBI" id="CHEBI:58805"/>
        <dbReference type="EC" id="2.7.7.65"/>
    </reaction>
</comment>
<proteinExistence type="predicted"/>
<evidence type="ECO:0000256" key="1">
    <source>
        <dbReference type="ARBA" id="ARBA00012528"/>
    </source>
</evidence>
<evidence type="ECO:0000256" key="2">
    <source>
        <dbReference type="ARBA" id="ARBA00034247"/>
    </source>
</evidence>
<dbReference type="EMBL" id="CP002606">
    <property type="protein sequence ID" value="AEA33669.1"/>
    <property type="molecule type" value="Genomic_DNA"/>
</dbReference>
<dbReference type="Pfam" id="PF00990">
    <property type="entry name" value="GGDEF"/>
    <property type="match status" value="1"/>
</dbReference>
<evidence type="ECO:0000313" key="6">
    <source>
        <dbReference type="Proteomes" id="UP000008139"/>
    </source>
</evidence>
<feature type="domain" description="GGDEF" evidence="4">
    <location>
        <begin position="349"/>
        <end position="481"/>
    </location>
</feature>
<dbReference type="PANTHER" id="PTHR45138:SF9">
    <property type="entry name" value="DIGUANYLATE CYCLASE DGCM-RELATED"/>
    <property type="match status" value="1"/>
</dbReference>
<dbReference type="NCBIfam" id="TIGR00254">
    <property type="entry name" value="GGDEF"/>
    <property type="match status" value="1"/>
</dbReference>
<dbReference type="InParanoid" id="F2LV85"/>
<dbReference type="AlphaFoldDB" id="F2LV85"/>
<evidence type="ECO:0000259" key="4">
    <source>
        <dbReference type="PROSITE" id="PS50887"/>
    </source>
</evidence>
<evidence type="ECO:0000313" key="5">
    <source>
        <dbReference type="EMBL" id="AEA33669.1"/>
    </source>
</evidence>
<dbReference type="Proteomes" id="UP000008139">
    <property type="component" value="Chromosome"/>
</dbReference>
<dbReference type="FunFam" id="3.30.70.270:FF:000001">
    <property type="entry name" value="Diguanylate cyclase domain protein"/>
    <property type="match status" value="1"/>
</dbReference>
<protein>
    <recommendedName>
        <fullName evidence="1">diguanylate cyclase</fullName>
        <ecNumber evidence="1">2.7.7.65</ecNumber>
    </recommendedName>
</protein>
<dbReference type="KEGG" id="hmr:Hipma_0699"/>
<dbReference type="GO" id="GO:0052621">
    <property type="term" value="F:diguanylate cyclase activity"/>
    <property type="evidence" value="ECO:0007669"/>
    <property type="project" value="UniProtKB-EC"/>
</dbReference>
<dbReference type="EC" id="2.7.7.65" evidence="1"/>
<dbReference type="InterPro" id="IPR027267">
    <property type="entry name" value="AH/BAR_dom_sf"/>
</dbReference>
<organism evidence="5 6">
    <name type="scientific">Hippea maritima (strain ATCC 700847 / DSM 10411 / MH2)</name>
    <dbReference type="NCBI Taxonomy" id="760142"/>
    <lineage>
        <taxon>Bacteria</taxon>
        <taxon>Pseudomonadati</taxon>
        <taxon>Campylobacterota</taxon>
        <taxon>Desulfurellia</taxon>
        <taxon>Desulfurellales</taxon>
        <taxon>Hippeaceae</taxon>
        <taxon>Hippea</taxon>
    </lineage>
</organism>
<dbReference type="eggNOG" id="COG3706">
    <property type="taxonomic scope" value="Bacteria"/>
</dbReference>
<dbReference type="SUPFAM" id="SSF103657">
    <property type="entry name" value="BAR/IMD domain-like"/>
    <property type="match status" value="1"/>
</dbReference>
<dbReference type="InterPro" id="IPR043128">
    <property type="entry name" value="Rev_trsase/Diguanyl_cyclase"/>
</dbReference>
<dbReference type="PANTHER" id="PTHR45138">
    <property type="entry name" value="REGULATORY COMPONENTS OF SENSORY TRANSDUCTION SYSTEM"/>
    <property type="match status" value="1"/>
</dbReference>
<dbReference type="CDD" id="cd01949">
    <property type="entry name" value="GGDEF"/>
    <property type="match status" value="1"/>
</dbReference>
<keyword evidence="6" id="KW-1185">Reference proteome</keyword>
<sequence>MLRKPKSGKTHCSVYIENLSTAIIHLLIALKANDEAIDSQIDKFKEQVKKIKFEENPSKVIALRDSIADFVIKYDEYIHQKRDEFNKLLLSNISILITLAKSSEADTRWKNSLDEVKELLKNKIDIEQLKKTKDILFKLGTATKDSKDIVYRDIVNILFELLDLETDSPDAKPYLEKVQKLQTKLSSSPYRLDEKEIRDEIKSIVEEKERLEEEYIESLQKKLDKALKALIYTITTFTTSSNNYVNTFEGHIEEINNTIKNGNVDVDELSKRLIGIAIKIKDTTLNMKNELEEYSKKIDEAKKTIEELKEKLKKAEENLIIDPLTGVYNRRGLLHFLKIEIARAKRYKQPMSIIMADLDHFSRVNNTYGHLAGDIVLKGFCKTVKSLIRATDIAARYGGEEFIIILPNTDIDSAYEVAEKIRNAISKLKFKYKDETFSITSSFGVSQYKDDETIEKLIKRADAALYKAKEKRNITVKESQI</sequence>
<dbReference type="SMART" id="SM00267">
    <property type="entry name" value="GGDEF"/>
    <property type="match status" value="1"/>
</dbReference>
<feature type="coiled-coil region" evidence="3">
    <location>
        <begin position="194"/>
        <end position="221"/>
    </location>
</feature>
<name>F2LV85_HIPMA</name>
<dbReference type="Gene3D" id="3.30.70.270">
    <property type="match status" value="1"/>
</dbReference>
<dbReference type="InterPro" id="IPR000160">
    <property type="entry name" value="GGDEF_dom"/>
</dbReference>
<dbReference type="HOGENOM" id="CLU_567144_0_0_7"/>
<feature type="coiled-coil region" evidence="3">
    <location>
        <begin position="252"/>
        <end position="318"/>
    </location>
</feature>
<dbReference type="InterPro" id="IPR029787">
    <property type="entry name" value="Nucleotide_cyclase"/>
</dbReference>
<dbReference type="OrthoDB" id="9813903at2"/>
<dbReference type="SUPFAM" id="SSF55073">
    <property type="entry name" value="Nucleotide cyclase"/>
    <property type="match status" value="1"/>
</dbReference>
<reference evidence="6" key="2">
    <citation type="submission" date="2011-03" db="EMBL/GenBank/DDBJ databases">
        <title>The complete genome of Hippea maritima DSM 10411.</title>
        <authorList>
            <consortium name="US DOE Joint Genome Institute (JGI-PGF)"/>
            <person name="Lucas S."/>
            <person name="Copeland A."/>
            <person name="Lapidus A."/>
            <person name="Bruce D."/>
            <person name="Goodwin L."/>
            <person name="Pitluck S."/>
            <person name="Peters L."/>
            <person name="Kyrpides N."/>
            <person name="Mavromatis K."/>
            <person name="Pagani I."/>
            <person name="Ivanova N."/>
            <person name="Mikhailova N."/>
            <person name="Lu M."/>
            <person name="Detter J.C."/>
            <person name="Tapia R."/>
            <person name="Han C."/>
            <person name="Land M."/>
            <person name="Hauser L."/>
            <person name="Markowitz V."/>
            <person name="Cheng J.-F."/>
            <person name="Hugenholtz P."/>
            <person name="Woyke T."/>
            <person name="Wu D."/>
            <person name="Spring S."/>
            <person name="Schroeder M."/>
            <person name="Brambilla E."/>
            <person name="Klenk H.-P."/>
            <person name="Eisen J.A."/>
        </authorList>
    </citation>
    <scope>NUCLEOTIDE SEQUENCE [LARGE SCALE GENOMIC DNA]</scope>
    <source>
        <strain evidence="6">ATCC 700847 / DSM 10411 / MH2</strain>
    </source>
</reference>
<dbReference type="InterPro" id="IPR050469">
    <property type="entry name" value="Diguanylate_Cyclase"/>
</dbReference>